<dbReference type="EMBL" id="CAIIXF020000005">
    <property type="protein sequence ID" value="CAH1785159.1"/>
    <property type="molecule type" value="Genomic_DNA"/>
</dbReference>
<dbReference type="Gene3D" id="2.60.120.200">
    <property type="match status" value="1"/>
</dbReference>
<dbReference type="SUPFAM" id="SSF57414">
    <property type="entry name" value="Hairpin loop containing domain-like"/>
    <property type="match status" value="1"/>
</dbReference>
<dbReference type="Pfam" id="PF00095">
    <property type="entry name" value="WAP"/>
    <property type="match status" value="1"/>
</dbReference>
<dbReference type="Gene3D" id="4.10.75.10">
    <property type="entry name" value="Elafin-like"/>
    <property type="match status" value="1"/>
</dbReference>
<feature type="disulfide bond" evidence="2">
    <location>
        <begin position="422"/>
        <end position="431"/>
    </location>
</feature>
<evidence type="ECO:0000256" key="3">
    <source>
        <dbReference type="SAM" id="MobiDB-lite"/>
    </source>
</evidence>
<keyword evidence="5" id="KW-1185">Reference proteome</keyword>
<sequence>MPYFWKAFESCDFDILLENVLGDNEIPGTVLWSCDFESSDNCNAVGVNEYVSTPDDYRWMRHRGQTPSGSTGPKGDNTRGMNGNGYYVFTEASPPRQPDEKATFYSPGVSTVNKEKTLTFSYNMNGKNVGRLDVSLVNDMNEGQVIKTISGDQGKEWKSVMVELPAGNFKVAFTSIRGPNWDSDIAVDDISVTIGSEEGKTPTTTTVKPNEVSTRAPVTTPTGIYPKPKDNETPMQMKGAYWVHKQGQYLPGNNDDKTGGLSLEECLERCAKMTAFVCKSADYVRNEGMCIISKSNRDDTGSTRASGNMDYYERVEFSDAPQVTSAPTTAIPPTTSPAVGQVCMSGAKNPCLNRGYCAIANSTTMNKTDSVNINGTMKCICPPGYRGQKCEIVPDECKSKLVPCQNDGMCILNITGQAYCKCPFGFEGTFCERISANVTCMSNPCMNNGRCMSMDGWLKCVCQSGTYGRYCQNSKPDKDEFCPRMNMTMDGNATCRMQMNGTFGDECGEDDECPGMMLCCFDGCSKRCIQPKNDTSDSLKLQVTGNLVNSMTGMGMPNVHVTLGRREIGGGSTVLGMGKTDDMGYITTLQTQEPLQMGRSYFLFFNTEYTIEYVQFPIIQVFFRHTGQKDMYHFTVVAGRFSYSVNQLPPMSREMISIILENMPGKWDDDKNDDIDSGFDSESGLDSGSGFDSGSGSGSGLDSVSGSGSGLDSGSGSGSELNSGSGSGPGSG</sequence>
<feature type="compositionally biased region" description="Polar residues" evidence="3">
    <location>
        <begin position="201"/>
        <end position="222"/>
    </location>
</feature>
<dbReference type="SMART" id="SM00181">
    <property type="entry name" value="EGF"/>
    <property type="match status" value="3"/>
</dbReference>
<dbReference type="AlphaFoldDB" id="A0A8J1T4C0"/>
<keyword evidence="2" id="KW-0245">EGF-like domain</keyword>
<dbReference type="CDD" id="cd00054">
    <property type="entry name" value="EGF_CA"/>
    <property type="match status" value="2"/>
</dbReference>
<name>A0A8J1T4C0_OWEFU</name>
<dbReference type="SMART" id="SM00473">
    <property type="entry name" value="PAN_AP"/>
    <property type="match status" value="1"/>
</dbReference>
<dbReference type="Gene3D" id="2.60.40.180">
    <property type="entry name" value="Transthyretin/hydroxyisourate hydrolase domain"/>
    <property type="match status" value="1"/>
</dbReference>
<dbReference type="PANTHER" id="PTHR23282:SF101">
    <property type="entry name" value="MAM DOMAIN-CONTAINING PROTEIN"/>
    <property type="match status" value="1"/>
</dbReference>
<dbReference type="GO" id="GO:0005576">
    <property type="term" value="C:extracellular region"/>
    <property type="evidence" value="ECO:0007669"/>
    <property type="project" value="InterPro"/>
</dbReference>
<dbReference type="SUPFAM" id="SSF57196">
    <property type="entry name" value="EGF/Laminin"/>
    <property type="match status" value="3"/>
</dbReference>
<dbReference type="SMART" id="SM00179">
    <property type="entry name" value="EGF_CA"/>
    <property type="match status" value="2"/>
</dbReference>
<dbReference type="Pfam" id="PF00024">
    <property type="entry name" value="PAN_1"/>
    <property type="match status" value="1"/>
</dbReference>
<protein>
    <submittedName>
        <fullName evidence="4">Uncharacterized protein</fullName>
    </submittedName>
</protein>
<dbReference type="PROSITE" id="PS00022">
    <property type="entry name" value="EGF_1"/>
    <property type="match status" value="3"/>
</dbReference>
<comment type="caution">
    <text evidence="2">Lacks conserved residue(s) required for the propagation of feature annotation.</text>
</comment>
<feature type="region of interest" description="Disordered" evidence="3">
    <location>
        <begin position="196"/>
        <end position="233"/>
    </location>
</feature>
<feature type="compositionally biased region" description="Gly residues" evidence="3">
    <location>
        <begin position="707"/>
        <end position="717"/>
    </location>
</feature>
<feature type="compositionally biased region" description="Acidic residues" evidence="3">
    <location>
        <begin position="670"/>
        <end position="679"/>
    </location>
</feature>
<feature type="region of interest" description="Disordered" evidence="3">
    <location>
        <begin position="61"/>
        <end position="80"/>
    </location>
</feature>
<evidence type="ECO:0000313" key="4">
    <source>
        <dbReference type="EMBL" id="CAH1785159.1"/>
    </source>
</evidence>
<dbReference type="Pfam" id="PF00629">
    <property type="entry name" value="MAM"/>
    <property type="match status" value="1"/>
</dbReference>
<dbReference type="OrthoDB" id="412155at2759"/>
<dbReference type="CDD" id="cd06263">
    <property type="entry name" value="MAM"/>
    <property type="match status" value="1"/>
</dbReference>
<dbReference type="Pfam" id="PF00576">
    <property type="entry name" value="Transthyretin"/>
    <property type="match status" value="1"/>
</dbReference>
<feature type="compositionally biased region" description="Low complexity" evidence="3">
    <location>
        <begin position="680"/>
        <end position="690"/>
    </location>
</feature>
<dbReference type="PANTHER" id="PTHR23282">
    <property type="entry name" value="APICAL ENDOSOMAL GLYCOPROTEIN PRECURSOR"/>
    <property type="match status" value="1"/>
</dbReference>
<dbReference type="InterPro" id="IPR036817">
    <property type="entry name" value="Transthyretin/HIU_hydrolase_sf"/>
</dbReference>
<dbReference type="Gene3D" id="3.50.4.10">
    <property type="entry name" value="Hepatocyte Growth Factor"/>
    <property type="match status" value="1"/>
</dbReference>
<reference evidence="4" key="1">
    <citation type="submission" date="2022-03" db="EMBL/GenBank/DDBJ databases">
        <authorList>
            <person name="Martin C."/>
        </authorList>
    </citation>
    <scope>NUCLEOTIDE SEQUENCE</scope>
</reference>
<dbReference type="InterPro" id="IPR008197">
    <property type="entry name" value="WAP_dom"/>
</dbReference>
<evidence type="ECO:0000256" key="2">
    <source>
        <dbReference type="PROSITE-ProRule" id="PRU00076"/>
    </source>
</evidence>
<dbReference type="CDD" id="cd01099">
    <property type="entry name" value="PAN_AP_HGF"/>
    <property type="match status" value="1"/>
</dbReference>
<dbReference type="GO" id="GO:0030414">
    <property type="term" value="F:peptidase inhibitor activity"/>
    <property type="evidence" value="ECO:0007669"/>
    <property type="project" value="InterPro"/>
</dbReference>
<evidence type="ECO:0000256" key="1">
    <source>
        <dbReference type="ARBA" id="ARBA00023157"/>
    </source>
</evidence>
<dbReference type="GO" id="GO:0005509">
    <property type="term" value="F:calcium ion binding"/>
    <property type="evidence" value="ECO:0007669"/>
    <property type="project" value="InterPro"/>
</dbReference>
<dbReference type="PROSITE" id="PS51390">
    <property type="entry name" value="WAP"/>
    <property type="match status" value="1"/>
</dbReference>
<dbReference type="Pfam" id="PF00008">
    <property type="entry name" value="EGF"/>
    <property type="match status" value="1"/>
</dbReference>
<gene>
    <name evidence="4" type="ORF">OFUS_LOCUS11261</name>
</gene>
<dbReference type="SUPFAM" id="SSF57256">
    <property type="entry name" value="Elafin-like"/>
    <property type="match status" value="1"/>
</dbReference>
<dbReference type="PROSITE" id="PS50060">
    <property type="entry name" value="MAM_2"/>
    <property type="match status" value="1"/>
</dbReference>
<dbReference type="Proteomes" id="UP000749559">
    <property type="component" value="Unassembled WGS sequence"/>
</dbReference>
<dbReference type="GO" id="GO:0016020">
    <property type="term" value="C:membrane"/>
    <property type="evidence" value="ECO:0007669"/>
    <property type="project" value="InterPro"/>
</dbReference>
<dbReference type="PROSITE" id="PS01186">
    <property type="entry name" value="EGF_2"/>
    <property type="match status" value="2"/>
</dbReference>
<dbReference type="InterPro" id="IPR036645">
    <property type="entry name" value="Elafin-like_sf"/>
</dbReference>
<evidence type="ECO:0000313" key="5">
    <source>
        <dbReference type="Proteomes" id="UP000749559"/>
    </source>
</evidence>
<dbReference type="SUPFAM" id="SSF49472">
    <property type="entry name" value="Transthyretin (synonym: prealbumin)"/>
    <property type="match status" value="1"/>
</dbReference>
<feature type="disulfide bond" evidence="2">
    <location>
        <begin position="462"/>
        <end position="471"/>
    </location>
</feature>
<keyword evidence="1 2" id="KW-1015">Disulfide bond</keyword>
<dbReference type="InterPro" id="IPR000998">
    <property type="entry name" value="MAM_dom"/>
</dbReference>
<dbReference type="InterPro" id="IPR003609">
    <property type="entry name" value="Pan_app"/>
</dbReference>
<dbReference type="SMART" id="SM00137">
    <property type="entry name" value="MAM"/>
    <property type="match status" value="1"/>
</dbReference>
<dbReference type="PROSITE" id="PS50948">
    <property type="entry name" value="PAN"/>
    <property type="match status" value="1"/>
</dbReference>
<feature type="region of interest" description="Disordered" evidence="3">
    <location>
        <begin position="667"/>
        <end position="732"/>
    </location>
</feature>
<comment type="caution">
    <text evidence="4">The sequence shown here is derived from an EMBL/GenBank/DDBJ whole genome shotgun (WGS) entry which is preliminary data.</text>
</comment>
<dbReference type="InterPro" id="IPR051560">
    <property type="entry name" value="MAM_domain-containing"/>
</dbReference>
<accession>A0A8J1T4C0</accession>
<dbReference type="InterPro" id="IPR013320">
    <property type="entry name" value="ConA-like_dom_sf"/>
</dbReference>
<dbReference type="InterPro" id="IPR023416">
    <property type="entry name" value="Transthyretin/HIU_hydrolase_d"/>
</dbReference>
<dbReference type="InterPro" id="IPR000742">
    <property type="entry name" value="EGF"/>
</dbReference>
<organism evidence="4 5">
    <name type="scientific">Owenia fusiformis</name>
    <name type="common">Polychaete worm</name>
    <dbReference type="NCBI Taxonomy" id="6347"/>
    <lineage>
        <taxon>Eukaryota</taxon>
        <taxon>Metazoa</taxon>
        <taxon>Spiralia</taxon>
        <taxon>Lophotrochozoa</taxon>
        <taxon>Annelida</taxon>
        <taxon>Polychaeta</taxon>
        <taxon>Sedentaria</taxon>
        <taxon>Canalipalpata</taxon>
        <taxon>Sabellida</taxon>
        <taxon>Oweniida</taxon>
        <taxon>Oweniidae</taxon>
        <taxon>Owenia</taxon>
    </lineage>
</organism>
<dbReference type="InterPro" id="IPR001881">
    <property type="entry name" value="EGF-like_Ca-bd_dom"/>
</dbReference>
<dbReference type="Gene3D" id="2.10.25.10">
    <property type="entry name" value="Laminin"/>
    <property type="match status" value="3"/>
</dbReference>
<feature type="disulfide bond" evidence="2">
    <location>
        <begin position="381"/>
        <end position="390"/>
    </location>
</feature>
<dbReference type="SUPFAM" id="SSF49899">
    <property type="entry name" value="Concanavalin A-like lectins/glucanases"/>
    <property type="match status" value="1"/>
</dbReference>
<proteinExistence type="predicted"/>
<dbReference type="PROSITE" id="PS50026">
    <property type="entry name" value="EGF_3"/>
    <property type="match status" value="3"/>
</dbReference>